<proteinExistence type="predicted"/>
<sequence>MTLSLNDEAPVSEPAMVNMTHLLNSNNPPDTSEAAAFQKEVDVLVPTVSRLRAQLKLAEAKLLQCRSVLSAIRKFPQEILVQLFTLALDRGDGKNWRGALVQLGRVSKTWYSAAYDPSLWADVALRLGDIGSPEDVEVMFKNSKAYPRTVTLQGHGCGCGNPEDPSQEWQYCFHPWRVAVTELLCQSSPVQRLVLANSSLRCFTNVMSSLSAEPHRVPQAWCSLRSLALHFENVPEYRIPLGSKKEIVTFDFGSLPPSLTSLSLKLPSCPRDVIPRLMINVDALKHLASLSLKCDWGVPDFLTSLRYSTNLTVLHLRDNRSQQSWLGFGHVSDPDVLLPKLHTLDFNIRDPKASATILPLLRLPALANLRIFASDDGDLRNALEHLRVISSQDSLAPRLCSLSIWFYSWMGVPSHRMKEKVLVDILSRIPSLRHLALDKIMFDARQFTDLIYQSMQRGEPHILPAIESIELVDAQGMLDVFDIDAFLELVEVRRRPFQLQALVGAVRRPDPFRRITFGNRRRPDGSDFSYKRLVRPWELAARAIEQIEESYDVVVDRVFVSRDWKRLGP</sequence>
<dbReference type="OrthoDB" id="3126281at2759"/>
<dbReference type="EMBL" id="QPFP01000083">
    <property type="protein sequence ID" value="TEB22973.1"/>
    <property type="molecule type" value="Genomic_DNA"/>
</dbReference>
<evidence type="ECO:0000313" key="2">
    <source>
        <dbReference type="EMBL" id="TEB22973.1"/>
    </source>
</evidence>
<dbReference type="STRING" id="71717.A0A4Y7SM59"/>
<protein>
    <recommendedName>
        <fullName evidence="1">F-box domain-containing protein</fullName>
    </recommendedName>
</protein>
<dbReference type="Proteomes" id="UP000298030">
    <property type="component" value="Unassembled WGS sequence"/>
</dbReference>
<reference evidence="2 3" key="1">
    <citation type="journal article" date="2019" name="Nat. Ecol. Evol.">
        <title>Megaphylogeny resolves global patterns of mushroom evolution.</title>
        <authorList>
            <person name="Varga T."/>
            <person name="Krizsan K."/>
            <person name="Foldi C."/>
            <person name="Dima B."/>
            <person name="Sanchez-Garcia M."/>
            <person name="Sanchez-Ramirez S."/>
            <person name="Szollosi G.J."/>
            <person name="Szarkandi J.G."/>
            <person name="Papp V."/>
            <person name="Albert L."/>
            <person name="Andreopoulos W."/>
            <person name="Angelini C."/>
            <person name="Antonin V."/>
            <person name="Barry K.W."/>
            <person name="Bougher N.L."/>
            <person name="Buchanan P."/>
            <person name="Buyck B."/>
            <person name="Bense V."/>
            <person name="Catcheside P."/>
            <person name="Chovatia M."/>
            <person name="Cooper J."/>
            <person name="Damon W."/>
            <person name="Desjardin D."/>
            <person name="Finy P."/>
            <person name="Geml J."/>
            <person name="Haridas S."/>
            <person name="Hughes K."/>
            <person name="Justo A."/>
            <person name="Karasinski D."/>
            <person name="Kautmanova I."/>
            <person name="Kiss B."/>
            <person name="Kocsube S."/>
            <person name="Kotiranta H."/>
            <person name="LaButti K.M."/>
            <person name="Lechner B.E."/>
            <person name="Liimatainen K."/>
            <person name="Lipzen A."/>
            <person name="Lukacs Z."/>
            <person name="Mihaltcheva S."/>
            <person name="Morgado L.N."/>
            <person name="Niskanen T."/>
            <person name="Noordeloos M.E."/>
            <person name="Ohm R.A."/>
            <person name="Ortiz-Santana B."/>
            <person name="Ovrebo C."/>
            <person name="Racz N."/>
            <person name="Riley R."/>
            <person name="Savchenko A."/>
            <person name="Shiryaev A."/>
            <person name="Soop K."/>
            <person name="Spirin V."/>
            <person name="Szebenyi C."/>
            <person name="Tomsovsky M."/>
            <person name="Tulloss R.E."/>
            <person name="Uehling J."/>
            <person name="Grigoriev I.V."/>
            <person name="Vagvolgyi C."/>
            <person name="Papp T."/>
            <person name="Martin F.M."/>
            <person name="Miettinen O."/>
            <person name="Hibbett D.S."/>
            <person name="Nagy L.G."/>
        </authorList>
    </citation>
    <scope>NUCLEOTIDE SEQUENCE [LARGE SCALE GENOMIC DNA]</scope>
    <source>
        <strain evidence="2 3">FP101781</strain>
    </source>
</reference>
<name>A0A4Y7SM59_COPMI</name>
<evidence type="ECO:0000313" key="3">
    <source>
        <dbReference type="Proteomes" id="UP000298030"/>
    </source>
</evidence>
<dbReference type="InterPro" id="IPR001810">
    <property type="entry name" value="F-box_dom"/>
</dbReference>
<dbReference type="Gene3D" id="1.20.1280.50">
    <property type="match status" value="1"/>
</dbReference>
<accession>A0A4Y7SM59</accession>
<gene>
    <name evidence="2" type="ORF">FA13DRAFT_1740467</name>
</gene>
<dbReference type="SUPFAM" id="SSF81383">
    <property type="entry name" value="F-box domain"/>
    <property type="match status" value="1"/>
</dbReference>
<dbReference type="AlphaFoldDB" id="A0A4Y7SM59"/>
<evidence type="ECO:0000259" key="1">
    <source>
        <dbReference type="Pfam" id="PF12937"/>
    </source>
</evidence>
<dbReference type="Pfam" id="PF12937">
    <property type="entry name" value="F-box-like"/>
    <property type="match status" value="1"/>
</dbReference>
<organism evidence="2 3">
    <name type="scientific">Coprinellus micaceus</name>
    <name type="common">Glistening ink-cap mushroom</name>
    <name type="synonym">Coprinus micaceus</name>
    <dbReference type="NCBI Taxonomy" id="71717"/>
    <lineage>
        <taxon>Eukaryota</taxon>
        <taxon>Fungi</taxon>
        <taxon>Dikarya</taxon>
        <taxon>Basidiomycota</taxon>
        <taxon>Agaricomycotina</taxon>
        <taxon>Agaricomycetes</taxon>
        <taxon>Agaricomycetidae</taxon>
        <taxon>Agaricales</taxon>
        <taxon>Agaricineae</taxon>
        <taxon>Psathyrellaceae</taxon>
        <taxon>Coprinellus</taxon>
    </lineage>
</organism>
<dbReference type="InterPro" id="IPR032675">
    <property type="entry name" value="LRR_dom_sf"/>
</dbReference>
<comment type="caution">
    <text evidence="2">The sequence shown here is derived from an EMBL/GenBank/DDBJ whole genome shotgun (WGS) entry which is preliminary data.</text>
</comment>
<dbReference type="InterPro" id="IPR036047">
    <property type="entry name" value="F-box-like_dom_sf"/>
</dbReference>
<dbReference type="SUPFAM" id="SSF52058">
    <property type="entry name" value="L domain-like"/>
    <property type="match status" value="1"/>
</dbReference>
<dbReference type="Gene3D" id="3.80.10.10">
    <property type="entry name" value="Ribonuclease Inhibitor"/>
    <property type="match status" value="1"/>
</dbReference>
<feature type="domain" description="F-box" evidence="1">
    <location>
        <begin position="76"/>
        <end position="125"/>
    </location>
</feature>
<keyword evidence="3" id="KW-1185">Reference proteome</keyword>